<accession>A0AAD4Q0S3</accession>
<dbReference type="Proteomes" id="UP001201262">
    <property type="component" value="Unassembled WGS sequence"/>
</dbReference>
<keyword evidence="3" id="KW-1185">Reference proteome</keyword>
<dbReference type="GeneID" id="70250700"/>
<reference evidence="2" key="1">
    <citation type="submission" date="2021-12" db="EMBL/GenBank/DDBJ databases">
        <title>Convergent genome expansion in fungi linked to evolution of root-endophyte symbiosis.</title>
        <authorList>
            <consortium name="DOE Joint Genome Institute"/>
            <person name="Ke Y.-H."/>
            <person name="Bonito G."/>
            <person name="Liao H.-L."/>
            <person name="Looney B."/>
            <person name="Rojas-Flechas A."/>
            <person name="Nash J."/>
            <person name="Hameed K."/>
            <person name="Schadt C."/>
            <person name="Martin F."/>
            <person name="Crous P.W."/>
            <person name="Miettinen O."/>
            <person name="Magnuson J.K."/>
            <person name="Labbe J."/>
            <person name="Jacobson D."/>
            <person name="Doktycz M.J."/>
            <person name="Veneault-Fourrey C."/>
            <person name="Kuo A."/>
            <person name="Mondo S."/>
            <person name="Calhoun S."/>
            <person name="Riley R."/>
            <person name="Ohm R."/>
            <person name="LaButti K."/>
            <person name="Andreopoulos B."/>
            <person name="Pangilinan J."/>
            <person name="Nolan M."/>
            <person name="Tritt A."/>
            <person name="Clum A."/>
            <person name="Lipzen A."/>
            <person name="Daum C."/>
            <person name="Barry K."/>
            <person name="Grigoriev I.V."/>
            <person name="Vilgalys R."/>
        </authorList>
    </citation>
    <scope>NUCLEOTIDE SEQUENCE</scope>
    <source>
        <strain evidence="2">PMI_201</strain>
    </source>
</reference>
<feature type="region of interest" description="Disordered" evidence="1">
    <location>
        <begin position="47"/>
        <end position="144"/>
    </location>
</feature>
<dbReference type="RefSeq" id="XP_046072204.1">
    <property type="nucleotide sequence ID" value="XM_046220413.1"/>
</dbReference>
<name>A0AAD4Q0S3_9EURO</name>
<organism evidence="2 3">
    <name type="scientific">Talaromyces proteolyticus</name>
    <dbReference type="NCBI Taxonomy" id="1131652"/>
    <lineage>
        <taxon>Eukaryota</taxon>
        <taxon>Fungi</taxon>
        <taxon>Dikarya</taxon>
        <taxon>Ascomycota</taxon>
        <taxon>Pezizomycotina</taxon>
        <taxon>Eurotiomycetes</taxon>
        <taxon>Eurotiomycetidae</taxon>
        <taxon>Eurotiales</taxon>
        <taxon>Trichocomaceae</taxon>
        <taxon>Talaromyces</taxon>
        <taxon>Talaromyces sect. Bacilispori</taxon>
    </lineage>
</organism>
<evidence type="ECO:0000256" key="1">
    <source>
        <dbReference type="SAM" id="MobiDB-lite"/>
    </source>
</evidence>
<gene>
    <name evidence="2" type="ORF">BGW36DRAFT_427462</name>
</gene>
<dbReference type="AlphaFoldDB" id="A0AAD4Q0S3"/>
<evidence type="ECO:0000313" key="2">
    <source>
        <dbReference type="EMBL" id="KAH8697503.1"/>
    </source>
</evidence>
<dbReference type="EMBL" id="JAJTJA010000006">
    <property type="protein sequence ID" value="KAH8697503.1"/>
    <property type="molecule type" value="Genomic_DNA"/>
</dbReference>
<evidence type="ECO:0000313" key="3">
    <source>
        <dbReference type="Proteomes" id="UP001201262"/>
    </source>
</evidence>
<protein>
    <submittedName>
        <fullName evidence="2">Uncharacterized protein</fullName>
    </submittedName>
</protein>
<proteinExistence type="predicted"/>
<comment type="caution">
    <text evidence="2">The sequence shown here is derived from an EMBL/GenBank/DDBJ whole genome shotgun (WGS) entry which is preliminary data.</text>
</comment>
<feature type="compositionally biased region" description="Low complexity" evidence="1">
    <location>
        <begin position="60"/>
        <end position="82"/>
    </location>
</feature>
<sequence>MLAIDQPINHPSLSAPHLSESHNLWLQPTFNILDVQLEGILDVQLEENGPAPSYSTLGDSSRQPSATPSSSSTQSNKTPGSSPKGLKRPSESQQQPREFKIVFDPLSMPKNFKANPNNRARFKYHSDGTRDYLNAPAERRKAST</sequence>